<comment type="caution">
    <text evidence="2">The sequence shown here is derived from an EMBL/GenBank/DDBJ whole genome shotgun (WGS) entry which is preliminary data.</text>
</comment>
<keyword evidence="3" id="KW-1185">Reference proteome</keyword>
<organism evidence="2 3">
    <name type="scientific">Dermacoccus profundi</name>
    <dbReference type="NCBI Taxonomy" id="322602"/>
    <lineage>
        <taxon>Bacteria</taxon>
        <taxon>Bacillati</taxon>
        <taxon>Actinomycetota</taxon>
        <taxon>Actinomycetes</taxon>
        <taxon>Micrococcales</taxon>
        <taxon>Dermacoccaceae</taxon>
        <taxon>Dermacoccus</taxon>
    </lineage>
</organism>
<feature type="compositionally biased region" description="Polar residues" evidence="1">
    <location>
        <begin position="64"/>
        <end position="74"/>
    </location>
</feature>
<sequence>MAAARGTVSERRAEPRRATVIYRTSLERRDELKALAAEHGVSVQVYLDSVLWNEPLGKDRPSGPQRQQELPLTG</sequence>
<proteinExistence type="predicted"/>
<gene>
    <name evidence="2" type="ORF">GCM10009763_18990</name>
</gene>
<dbReference type="Proteomes" id="UP001500350">
    <property type="component" value="Unassembled WGS sequence"/>
</dbReference>
<reference evidence="2 3" key="1">
    <citation type="journal article" date="2019" name="Int. J. Syst. Evol. Microbiol.">
        <title>The Global Catalogue of Microorganisms (GCM) 10K type strain sequencing project: providing services to taxonomists for standard genome sequencing and annotation.</title>
        <authorList>
            <consortium name="The Broad Institute Genomics Platform"/>
            <consortium name="The Broad Institute Genome Sequencing Center for Infectious Disease"/>
            <person name="Wu L."/>
            <person name="Ma J."/>
        </authorList>
    </citation>
    <scope>NUCLEOTIDE SEQUENCE [LARGE SCALE GENOMIC DNA]</scope>
    <source>
        <strain evidence="2 3">JCM 14589</strain>
    </source>
</reference>
<evidence type="ECO:0000313" key="3">
    <source>
        <dbReference type="Proteomes" id="UP001500350"/>
    </source>
</evidence>
<evidence type="ECO:0000313" key="2">
    <source>
        <dbReference type="EMBL" id="GAA1571342.1"/>
    </source>
</evidence>
<protein>
    <submittedName>
        <fullName evidence="2">Uncharacterized protein</fullName>
    </submittedName>
</protein>
<feature type="region of interest" description="Disordered" evidence="1">
    <location>
        <begin position="54"/>
        <end position="74"/>
    </location>
</feature>
<evidence type="ECO:0000256" key="1">
    <source>
        <dbReference type="SAM" id="MobiDB-lite"/>
    </source>
</evidence>
<name>A0ABN2DAA2_9MICO</name>
<dbReference type="EMBL" id="BAAANW010000014">
    <property type="protein sequence ID" value="GAA1571342.1"/>
    <property type="molecule type" value="Genomic_DNA"/>
</dbReference>
<accession>A0ABN2DAA2</accession>